<keyword evidence="1" id="KW-1133">Transmembrane helix</keyword>
<sequence>MTEPTGRRIPNAPLAAACLLSGLAAFLSFVCGAEVLGWILTVVCVATAIWWLSPGDARRG</sequence>
<keyword evidence="1" id="KW-0812">Transmembrane</keyword>
<evidence type="ECO:0000313" key="3">
    <source>
        <dbReference type="Proteomes" id="UP000199699"/>
    </source>
</evidence>
<dbReference type="STRING" id="145857.GA0070616_4364"/>
<keyword evidence="3" id="KW-1185">Reference proteome</keyword>
<organism evidence="2 3">
    <name type="scientific">Micromonospora nigra</name>
    <dbReference type="NCBI Taxonomy" id="145857"/>
    <lineage>
        <taxon>Bacteria</taxon>
        <taxon>Bacillati</taxon>
        <taxon>Actinomycetota</taxon>
        <taxon>Actinomycetes</taxon>
        <taxon>Micromonosporales</taxon>
        <taxon>Micromonosporaceae</taxon>
        <taxon>Micromonospora</taxon>
    </lineage>
</organism>
<dbReference type="EMBL" id="FMHT01000003">
    <property type="protein sequence ID" value="SCL31959.1"/>
    <property type="molecule type" value="Genomic_DNA"/>
</dbReference>
<feature type="transmembrane region" description="Helical" evidence="1">
    <location>
        <begin position="12"/>
        <end position="29"/>
    </location>
</feature>
<feature type="transmembrane region" description="Helical" evidence="1">
    <location>
        <begin position="35"/>
        <end position="53"/>
    </location>
</feature>
<dbReference type="AlphaFoldDB" id="A0A1C6SRK9"/>
<evidence type="ECO:0000313" key="2">
    <source>
        <dbReference type="EMBL" id="SCL31959.1"/>
    </source>
</evidence>
<protein>
    <submittedName>
        <fullName evidence="2">Uncharacterized protein</fullName>
    </submittedName>
</protein>
<dbReference type="RefSeq" id="WP_091086112.1">
    <property type="nucleotide sequence ID" value="NZ_FMHT01000003.1"/>
</dbReference>
<name>A0A1C6SRK9_9ACTN</name>
<dbReference type="Proteomes" id="UP000199699">
    <property type="component" value="Unassembled WGS sequence"/>
</dbReference>
<gene>
    <name evidence="2" type="ORF">GA0070616_4364</name>
</gene>
<reference evidence="2 3" key="1">
    <citation type="submission" date="2016-06" db="EMBL/GenBank/DDBJ databases">
        <authorList>
            <person name="Kjaerup R.B."/>
            <person name="Dalgaard T.S."/>
            <person name="Juul-Madsen H.R."/>
        </authorList>
    </citation>
    <scope>NUCLEOTIDE SEQUENCE [LARGE SCALE GENOMIC DNA]</scope>
    <source>
        <strain evidence="2 3">DSM 43818</strain>
    </source>
</reference>
<keyword evidence="1" id="KW-0472">Membrane</keyword>
<accession>A0A1C6SRK9</accession>
<proteinExistence type="predicted"/>
<evidence type="ECO:0000256" key="1">
    <source>
        <dbReference type="SAM" id="Phobius"/>
    </source>
</evidence>